<dbReference type="AlphaFoldDB" id="A0A1U9NNR9"/>
<keyword evidence="2" id="KW-0436">Ligase</keyword>
<evidence type="ECO:0000313" key="3">
    <source>
        <dbReference type="Proteomes" id="UP000189674"/>
    </source>
</evidence>
<dbReference type="KEGG" id="alus:STSP2_02746"/>
<proteinExistence type="predicted"/>
<gene>
    <name evidence="2" type="ORF">STSP2_02746</name>
</gene>
<dbReference type="STRING" id="1936003.STSP2_02746"/>
<dbReference type="InterPro" id="IPR002847">
    <property type="entry name" value="F420-0_gamma-glut_ligase-dom"/>
</dbReference>
<dbReference type="Pfam" id="PF01996">
    <property type="entry name" value="F420_ligase"/>
    <property type="match status" value="1"/>
</dbReference>
<dbReference type="PANTHER" id="PTHR47917">
    <property type="match status" value="1"/>
</dbReference>
<dbReference type="RefSeq" id="WP_169853215.1">
    <property type="nucleotide sequence ID" value="NZ_CP019791.1"/>
</dbReference>
<accession>A0A1U9NNR9</accession>
<dbReference type="GO" id="GO:0052618">
    <property type="term" value="F:coenzyme F420-0:L-glutamate ligase activity"/>
    <property type="evidence" value="ECO:0007669"/>
    <property type="project" value="TreeGrafter"/>
</dbReference>
<dbReference type="Gene3D" id="3.90.1660.10">
    <property type="entry name" value="CofE-like domain"/>
    <property type="match status" value="1"/>
</dbReference>
<organism evidence="2 3">
    <name type="scientific">Anaerohalosphaera lusitana</name>
    <dbReference type="NCBI Taxonomy" id="1936003"/>
    <lineage>
        <taxon>Bacteria</taxon>
        <taxon>Pseudomonadati</taxon>
        <taxon>Planctomycetota</taxon>
        <taxon>Phycisphaerae</taxon>
        <taxon>Sedimentisphaerales</taxon>
        <taxon>Anaerohalosphaeraceae</taxon>
        <taxon>Anaerohalosphaera</taxon>
    </lineage>
</organism>
<protein>
    <submittedName>
        <fullName evidence="2">F420-0--gamma-glutamyl ligase</fullName>
    </submittedName>
</protein>
<dbReference type="Proteomes" id="UP000189674">
    <property type="component" value="Chromosome"/>
</dbReference>
<dbReference type="SUPFAM" id="SSF144010">
    <property type="entry name" value="CofE-like"/>
    <property type="match status" value="1"/>
</dbReference>
<reference evidence="3" key="1">
    <citation type="submission" date="2017-02" db="EMBL/GenBank/DDBJ databases">
        <title>Comparative genomics and description of representatives of a novel lineage of planctomycetes thriving in anoxic sediments.</title>
        <authorList>
            <person name="Spring S."/>
            <person name="Bunk B."/>
            <person name="Sproer C."/>
        </authorList>
    </citation>
    <scope>NUCLEOTIDE SEQUENCE [LARGE SCALE GENOMIC DNA]</scope>
    <source>
        <strain evidence="3">ST-NAGAB-D1</strain>
    </source>
</reference>
<dbReference type="Gene3D" id="3.30.1330.100">
    <property type="entry name" value="CofE-like"/>
    <property type="match status" value="1"/>
</dbReference>
<dbReference type="PANTHER" id="PTHR47917:SF1">
    <property type="entry name" value="COENZYME F420:L-GLUTAMATE LIGASE"/>
    <property type="match status" value="1"/>
</dbReference>
<feature type="domain" description="Coenzyme F420:L-glutamate ligase-like" evidence="1">
    <location>
        <begin position="13"/>
        <end position="254"/>
    </location>
</feature>
<keyword evidence="3" id="KW-1185">Reference proteome</keyword>
<evidence type="ECO:0000313" key="2">
    <source>
        <dbReference type="EMBL" id="AQT69553.1"/>
    </source>
</evidence>
<sequence>MRKIEVLGLETIGDIEQGDDLAEIVSDAAEQEVAGLREKDVVVLTSKIVTKACGLVFKMENIEPRPQAVRLAEKIGKDARLIELMWQRGLKIVALIPVDGALKKILQSSGKNDEKVQEVCDREKVICVTKDCKSWRFYTHDGGLDRSNFPPGLIGVLPEDPDAEARKIGERLRDITGKNVAVIIADTEIVPIGTFEAAVGSWGIRPRTKDLGAIDRYGRPKFGGLDLTVHQVSGACGLLFGQSDAWVPAAIMRGVDYEFVEDENVGDTLWLGEMSDAEVTHMFSLIFEKSAAVTGTKAKMALKVLSKLIR</sequence>
<name>A0A1U9NNR9_9BACT</name>
<dbReference type="EMBL" id="CP019791">
    <property type="protein sequence ID" value="AQT69553.1"/>
    <property type="molecule type" value="Genomic_DNA"/>
</dbReference>
<evidence type="ECO:0000259" key="1">
    <source>
        <dbReference type="Pfam" id="PF01996"/>
    </source>
</evidence>